<keyword evidence="3" id="KW-1185">Reference proteome</keyword>
<evidence type="ECO:0000313" key="2">
    <source>
        <dbReference type="EMBL" id="OBA18002.1"/>
    </source>
</evidence>
<evidence type="ECO:0000256" key="1">
    <source>
        <dbReference type="SAM" id="MobiDB-lite"/>
    </source>
</evidence>
<sequence>MAISAPQDLRLCPSASLSGLSVVLLAGPLQALHMSSMSPETPLLAPAATPKHGAARRKKPRRKHIEARSPALDAGFKFDVDFPAAGAAPADTHEPQDSHLKHSQQMATFFLASASAVRSRYNIMAAGPGNAAAPRSAAQGDKPVQISPAVRRRADQVKASLELKFTWIQRMAESAEAGPAPSPGLDRCYNPLQVLRNRVTRKKLHQPMPPPAAHPLPCDAFSSHPHVGSKPWKMLWGIDLGEFVADYAWRKAHWAQLRTPSGDLWYPGAALPRETTPRHGHASKKLHDRLWNDSDSSRSTDERLLLEIPFQSLGKQASAKGSRSHWRDRAKRLYGSRSSSAIDLRPSHDPQHAPLRSWDGLSAVKIARVGMASSADPSSQLHQFRLGSDGDFRAFMSEDHDPTDRDSREIDPIEVDPGQAYLYQVEPRLSNSKKQDSSLQGMATNGMLPPPLIVIDDGHSSTQQLNSDILEEDESDADETKDAAGNIHDVFFGSAHQKNPLVQHFEWSSVKLSTESIDEAGPPSALILDELQLRTVEKQLKRLNALSRLRHNMLGSVYPALLLSTSLKLSALLRDDMRRLLRSINQTNAGHLPARENIYKGYIEEAKSIMHLANDNCAVKIDNLLSATDRSYGELNTSLIMELRRTNEKLDKLSRSFFGGVMGGSTIADQEDQIYDITSHKLLYIALENVIVVFLRLVWIGANICKPVFVFMKFIWKMLTLLFRAPHV</sequence>
<protein>
    <submittedName>
        <fullName evidence="2">Uncharacterized protein</fullName>
    </submittedName>
</protein>
<dbReference type="AlphaFoldDB" id="A0A1A0H252"/>
<name>A0A1A0H252_9ASCO</name>
<dbReference type="PANTHER" id="PTHR38426:SF1">
    <property type="entry name" value="MAINTENANCE OF TELOMERE CAPPING PROTEIN 4"/>
    <property type="match status" value="1"/>
</dbReference>
<proteinExistence type="predicted"/>
<dbReference type="InterPro" id="IPR038769">
    <property type="entry name" value="MTC4"/>
</dbReference>
<reference evidence="2 3" key="1">
    <citation type="submission" date="2016-05" db="EMBL/GenBank/DDBJ databases">
        <title>Comparative genomics of biotechnologically important yeasts.</title>
        <authorList>
            <consortium name="DOE Joint Genome Institute"/>
            <person name="Riley R."/>
            <person name="Haridas S."/>
            <person name="Wolfe K.H."/>
            <person name="Lopes M.R."/>
            <person name="Hittinger C.T."/>
            <person name="Goker M."/>
            <person name="Salamov A."/>
            <person name="Wisecaver J."/>
            <person name="Long T.M."/>
            <person name="Aerts A.L."/>
            <person name="Barry K."/>
            <person name="Choi C."/>
            <person name="Clum A."/>
            <person name="Coughlan A.Y."/>
            <person name="Deshpande S."/>
            <person name="Douglass A.P."/>
            <person name="Hanson S.J."/>
            <person name="Klenk H.-P."/>
            <person name="LaButti K."/>
            <person name="Lapidus A."/>
            <person name="Lindquist E."/>
            <person name="Lipzen A."/>
            <person name="Meier-kolthoff J.P."/>
            <person name="Ohm R.A."/>
            <person name="Otillar R.P."/>
            <person name="Pangilinan J."/>
            <person name="Peng Y."/>
            <person name="Rokas A."/>
            <person name="Rosa C.A."/>
            <person name="Scheuner C."/>
            <person name="Sibirny A.A."/>
            <person name="Slot J.C."/>
            <person name="Stielow J.B."/>
            <person name="Sun H."/>
            <person name="Kurtzman C.P."/>
            <person name="Blackwell M."/>
            <person name="Grigoriev I.V."/>
            <person name="Jeffries T.W."/>
        </authorList>
    </citation>
    <scope>NUCLEOTIDE SEQUENCE [LARGE SCALE GENOMIC DNA]</scope>
    <source>
        <strain evidence="2 3">NRRL YB-4993</strain>
    </source>
</reference>
<comment type="caution">
    <text evidence="2">The sequence shown here is derived from an EMBL/GenBank/DDBJ whole genome shotgun (WGS) entry which is preliminary data.</text>
</comment>
<dbReference type="EMBL" id="LXTC01000009">
    <property type="protein sequence ID" value="OBA18002.1"/>
    <property type="molecule type" value="Genomic_DNA"/>
</dbReference>
<gene>
    <name evidence="2" type="ORF">METBIDRAFT_13916</name>
</gene>
<dbReference type="Proteomes" id="UP000092555">
    <property type="component" value="Unassembled WGS sequence"/>
</dbReference>
<dbReference type="RefSeq" id="XP_018709397.1">
    <property type="nucleotide sequence ID" value="XM_018854449.1"/>
</dbReference>
<dbReference type="PANTHER" id="PTHR38426">
    <property type="entry name" value="MAINTENANCE OF TELOMERE CAPPING PROTEIN 4"/>
    <property type="match status" value="1"/>
</dbReference>
<accession>A0A1A0H252</accession>
<dbReference type="GeneID" id="30027425"/>
<feature type="region of interest" description="Disordered" evidence="1">
    <location>
        <begin position="42"/>
        <end position="68"/>
    </location>
</feature>
<feature type="compositionally biased region" description="Basic residues" evidence="1">
    <location>
        <begin position="53"/>
        <end position="65"/>
    </location>
</feature>
<evidence type="ECO:0000313" key="3">
    <source>
        <dbReference type="Proteomes" id="UP000092555"/>
    </source>
</evidence>
<dbReference type="STRING" id="869754.A0A1A0H252"/>
<dbReference type="OrthoDB" id="4064064at2759"/>
<organism evidence="2 3">
    <name type="scientific">Metschnikowia bicuspidata var. bicuspidata NRRL YB-4993</name>
    <dbReference type="NCBI Taxonomy" id="869754"/>
    <lineage>
        <taxon>Eukaryota</taxon>
        <taxon>Fungi</taxon>
        <taxon>Dikarya</taxon>
        <taxon>Ascomycota</taxon>
        <taxon>Saccharomycotina</taxon>
        <taxon>Pichiomycetes</taxon>
        <taxon>Metschnikowiaceae</taxon>
        <taxon>Metschnikowia</taxon>
    </lineage>
</organism>